<reference evidence="1 2" key="1">
    <citation type="submission" date="2017-03" db="EMBL/GenBank/DDBJ databases">
        <title>Genomes of endolithic fungi from Antarctica.</title>
        <authorList>
            <person name="Coleine C."/>
            <person name="Masonjones S."/>
            <person name="Stajich J.E."/>
        </authorList>
    </citation>
    <scope>NUCLEOTIDE SEQUENCE [LARGE SCALE GENOMIC DNA]</scope>
    <source>
        <strain evidence="1 2">CCFEE 5187</strain>
    </source>
</reference>
<keyword evidence="2" id="KW-1185">Reference proteome</keyword>
<dbReference type="EMBL" id="NAJN01003836">
    <property type="protein sequence ID" value="TKA34860.1"/>
    <property type="molecule type" value="Genomic_DNA"/>
</dbReference>
<organism evidence="1 2">
    <name type="scientific">Cryomyces minteri</name>
    <dbReference type="NCBI Taxonomy" id="331657"/>
    <lineage>
        <taxon>Eukaryota</taxon>
        <taxon>Fungi</taxon>
        <taxon>Dikarya</taxon>
        <taxon>Ascomycota</taxon>
        <taxon>Pezizomycotina</taxon>
        <taxon>Dothideomycetes</taxon>
        <taxon>Dothideomycetes incertae sedis</taxon>
        <taxon>Cryomyces</taxon>
    </lineage>
</organism>
<sequence>RRQGSRPHWCGISERWYSEQRHCLCWLWHRHCHGHQRGRCVRHVYDVVQSRGCWTAGSGDERCAFRVRIGRACQHLPWRDSP</sequence>
<comment type="caution">
    <text evidence="1">The sequence shown here is derived from an EMBL/GenBank/DDBJ whole genome shotgun (WGS) entry which is preliminary data.</text>
</comment>
<proteinExistence type="predicted"/>
<evidence type="ECO:0000313" key="2">
    <source>
        <dbReference type="Proteomes" id="UP000308768"/>
    </source>
</evidence>
<dbReference type="AlphaFoldDB" id="A0A4U0UGY2"/>
<dbReference type="Proteomes" id="UP000308768">
    <property type="component" value="Unassembled WGS sequence"/>
</dbReference>
<protein>
    <submittedName>
        <fullName evidence="1">Uncharacterized protein</fullName>
    </submittedName>
</protein>
<accession>A0A4U0UGY2</accession>
<evidence type="ECO:0000313" key="1">
    <source>
        <dbReference type="EMBL" id="TKA34860.1"/>
    </source>
</evidence>
<feature type="non-terminal residue" evidence="1">
    <location>
        <position position="1"/>
    </location>
</feature>
<name>A0A4U0UGY2_9PEZI</name>
<gene>
    <name evidence="1" type="ORF">B0A49_13810</name>
</gene>
<feature type="non-terminal residue" evidence="1">
    <location>
        <position position="82"/>
    </location>
</feature>